<sequence>MDIEQPDGMRAILFDHQLASAYSLEHRERVKKVSTGALSIETTVGVFADKAGYGKTLSMLAVILRDRMPWDLETPHAKTVPAYEDRNAAIVARRAAPAGEAKCNATLIVTHGDVQDQWEAELGRTTLRFFRVDRKTDLRRVDPDRYDVVLCPHTQYQHLTSEVARVWKRLVFDEPETAPIPAMSHVDAGFTWFVTSQPSLLLDKFRTTREDARHWLRSLFGRMPRDVFGRLVVKNDDGFVAQSYAIRQPDRIIHKCLRPPIINVLGDAVSPDVRDMLGADDVAGALAALGGAAQSNATLVDLALRPIEAKIAGLAGAEPPSDEAGLSELARLRRLHADVTSRFDGMRRGLCTICWTAPMVDPVFVPCCQNMFGGACLLRWLKDRTTCPLCRAPGCEKNMVRVAPEPPRSGGGARPGPRPDPDCKLSDGASAPRKTKGDVILDIIQARAGGSFILYSKYGASFNANKAILKGAGIPFVEIRGGWDDRRQKIEQYRAGDVRVLLLSTKQPGAGMGFENTSDIILYHAVEPSV</sequence>
<organism evidence="8">
    <name type="scientific">Marseillevirus LCMAC103</name>
    <dbReference type="NCBI Taxonomy" id="2506604"/>
    <lineage>
        <taxon>Viruses</taxon>
        <taxon>Varidnaviria</taxon>
        <taxon>Bamfordvirae</taxon>
        <taxon>Nucleocytoviricota</taxon>
        <taxon>Megaviricetes</taxon>
        <taxon>Pimascovirales</taxon>
        <taxon>Pimascovirales incertae sedis</taxon>
        <taxon>Marseilleviridae</taxon>
    </lineage>
</organism>
<dbReference type="GO" id="GO:0008094">
    <property type="term" value="F:ATP-dependent activity, acting on DNA"/>
    <property type="evidence" value="ECO:0007669"/>
    <property type="project" value="TreeGrafter"/>
</dbReference>
<evidence type="ECO:0000256" key="2">
    <source>
        <dbReference type="ARBA" id="ARBA00022801"/>
    </source>
</evidence>
<evidence type="ECO:0000256" key="5">
    <source>
        <dbReference type="PROSITE-ProRule" id="PRU00175"/>
    </source>
</evidence>
<keyword evidence="5" id="KW-0479">Metal-binding</keyword>
<accession>A0A481YVI1</accession>
<dbReference type="EMBL" id="MK500336">
    <property type="protein sequence ID" value="QBK86805.1"/>
    <property type="molecule type" value="Genomic_DNA"/>
</dbReference>
<dbReference type="InterPro" id="IPR027417">
    <property type="entry name" value="P-loop_NTPase"/>
</dbReference>
<dbReference type="PROSITE" id="PS50089">
    <property type="entry name" value="ZF_RING_2"/>
    <property type="match status" value="1"/>
</dbReference>
<dbReference type="Gene3D" id="3.40.50.10810">
    <property type="entry name" value="Tandem AAA-ATPase domain"/>
    <property type="match status" value="1"/>
</dbReference>
<dbReference type="InterPro" id="IPR013083">
    <property type="entry name" value="Znf_RING/FYVE/PHD"/>
</dbReference>
<keyword evidence="4" id="KW-0067">ATP-binding</keyword>
<feature type="region of interest" description="Disordered" evidence="6">
    <location>
        <begin position="401"/>
        <end position="433"/>
    </location>
</feature>
<proteinExistence type="predicted"/>
<evidence type="ECO:0000256" key="4">
    <source>
        <dbReference type="ARBA" id="ARBA00022840"/>
    </source>
</evidence>
<keyword evidence="5" id="KW-0863">Zinc-finger</keyword>
<dbReference type="InterPro" id="IPR050628">
    <property type="entry name" value="SNF2_RAD54_helicase_TF"/>
</dbReference>
<evidence type="ECO:0000256" key="6">
    <source>
        <dbReference type="SAM" id="MobiDB-lite"/>
    </source>
</evidence>
<dbReference type="GO" id="GO:0005524">
    <property type="term" value="F:ATP binding"/>
    <property type="evidence" value="ECO:0007669"/>
    <property type="project" value="UniProtKB-KW"/>
</dbReference>
<feature type="domain" description="RING-type" evidence="7">
    <location>
        <begin position="351"/>
        <end position="391"/>
    </location>
</feature>
<evidence type="ECO:0000256" key="1">
    <source>
        <dbReference type="ARBA" id="ARBA00022741"/>
    </source>
</evidence>
<dbReference type="PANTHER" id="PTHR45626:SF14">
    <property type="entry name" value="ATP-DEPENDENT DNA HELICASE (EUROFUNG)"/>
    <property type="match status" value="1"/>
</dbReference>
<dbReference type="GO" id="GO:0004386">
    <property type="term" value="F:helicase activity"/>
    <property type="evidence" value="ECO:0007669"/>
    <property type="project" value="UniProtKB-KW"/>
</dbReference>
<evidence type="ECO:0000313" key="8">
    <source>
        <dbReference type="EMBL" id="QBK86805.1"/>
    </source>
</evidence>
<dbReference type="Pfam" id="PF13639">
    <property type="entry name" value="zf-RING_2"/>
    <property type="match status" value="1"/>
</dbReference>
<keyword evidence="5" id="KW-0862">Zinc</keyword>
<dbReference type="GO" id="GO:0016787">
    <property type="term" value="F:hydrolase activity"/>
    <property type="evidence" value="ECO:0007669"/>
    <property type="project" value="UniProtKB-KW"/>
</dbReference>
<evidence type="ECO:0000259" key="7">
    <source>
        <dbReference type="PROSITE" id="PS50089"/>
    </source>
</evidence>
<dbReference type="InterPro" id="IPR001841">
    <property type="entry name" value="Znf_RING"/>
</dbReference>
<keyword evidence="2" id="KW-0378">Hydrolase</keyword>
<keyword evidence="1" id="KW-0547">Nucleotide-binding</keyword>
<dbReference type="InterPro" id="IPR038718">
    <property type="entry name" value="SNF2-like_sf"/>
</dbReference>
<dbReference type="SUPFAM" id="SSF57850">
    <property type="entry name" value="RING/U-box"/>
    <property type="match status" value="1"/>
</dbReference>
<name>A0A481YVI1_9VIRU</name>
<protein>
    <submittedName>
        <fullName evidence="8">DEAD/SNF2-like helicase</fullName>
    </submittedName>
</protein>
<gene>
    <name evidence="8" type="ORF">LCMAC103_01370</name>
</gene>
<evidence type="ECO:0000256" key="3">
    <source>
        <dbReference type="ARBA" id="ARBA00022806"/>
    </source>
</evidence>
<reference evidence="8" key="1">
    <citation type="journal article" date="2019" name="MBio">
        <title>Virus Genomes from Deep Sea Sediments Expand the Ocean Megavirome and Support Independent Origins of Viral Gigantism.</title>
        <authorList>
            <person name="Backstrom D."/>
            <person name="Yutin N."/>
            <person name="Jorgensen S.L."/>
            <person name="Dharamshi J."/>
            <person name="Homa F."/>
            <person name="Zaremba-Niedwiedzka K."/>
            <person name="Spang A."/>
            <person name="Wolf Y.I."/>
            <person name="Koonin E.V."/>
            <person name="Ettema T.J."/>
        </authorList>
    </citation>
    <scope>NUCLEOTIDE SEQUENCE</scope>
</reference>
<keyword evidence="3 8" id="KW-0347">Helicase</keyword>
<dbReference type="SUPFAM" id="SSF52540">
    <property type="entry name" value="P-loop containing nucleoside triphosphate hydrolases"/>
    <property type="match status" value="2"/>
</dbReference>
<dbReference type="GO" id="GO:0008270">
    <property type="term" value="F:zinc ion binding"/>
    <property type="evidence" value="ECO:0007669"/>
    <property type="project" value="UniProtKB-KW"/>
</dbReference>
<dbReference type="Gene3D" id="3.30.40.10">
    <property type="entry name" value="Zinc/RING finger domain, C3HC4 (zinc finger)"/>
    <property type="match status" value="1"/>
</dbReference>
<dbReference type="PANTHER" id="PTHR45626">
    <property type="entry name" value="TRANSCRIPTION TERMINATION FACTOR 2-RELATED"/>
    <property type="match status" value="1"/>
</dbReference>
<dbReference type="GO" id="GO:0006281">
    <property type="term" value="P:DNA repair"/>
    <property type="evidence" value="ECO:0007669"/>
    <property type="project" value="TreeGrafter"/>
</dbReference>